<protein>
    <submittedName>
        <fullName evidence="8">Hsp70 protein</fullName>
    </submittedName>
</protein>
<keyword evidence="4" id="KW-0346">Stress response</keyword>
<dbReference type="EMBL" id="RKQZ01000001">
    <property type="protein sequence ID" value="RPF20967.1"/>
    <property type="molecule type" value="Genomic_DNA"/>
</dbReference>
<name>A0A3N4YLH6_9MICO</name>
<evidence type="ECO:0000256" key="4">
    <source>
        <dbReference type="ARBA" id="ARBA00023016"/>
    </source>
</evidence>
<dbReference type="InterPro" id="IPR013126">
    <property type="entry name" value="Hsp_70_fam"/>
</dbReference>
<evidence type="ECO:0000313" key="8">
    <source>
        <dbReference type="EMBL" id="RPF20967.1"/>
    </source>
</evidence>
<feature type="region of interest" description="Disordered" evidence="7">
    <location>
        <begin position="384"/>
        <end position="404"/>
    </location>
</feature>
<feature type="compositionally biased region" description="Low complexity" evidence="7">
    <location>
        <begin position="446"/>
        <end position="473"/>
    </location>
</feature>
<reference evidence="8 9" key="1">
    <citation type="submission" date="2018-11" db="EMBL/GenBank/DDBJ databases">
        <title>Sequencing the genomes of 1000 actinobacteria strains.</title>
        <authorList>
            <person name="Klenk H.-P."/>
        </authorList>
    </citation>
    <scope>NUCLEOTIDE SEQUENCE [LARGE SCALE GENOMIC DNA]</scope>
    <source>
        <strain evidence="8 9">DSM 15700</strain>
    </source>
</reference>
<accession>A0A3N4YLH6</accession>
<gene>
    <name evidence="8" type="ORF">EDD34_1575</name>
</gene>
<dbReference type="Gene3D" id="3.90.640.10">
    <property type="entry name" value="Actin, Chain A, domain 4"/>
    <property type="match status" value="1"/>
</dbReference>
<dbReference type="SUPFAM" id="SSF53067">
    <property type="entry name" value="Actin-like ATPase domain"/>
    <property type="match status" value="2"/>
</dbReference>
<comment type="similarity">
    <text evidence="1 6">Belongs to the heat shock protein 70 family.</text>
</comment>
<feature type="region of interest" description="Disordered" evidence="7">
    <location>
        <begin position="446"/>
        <end position="484"/>
    </location>
</feature>
<comment type="caution">
    <text evidence="8">The sequence shown here is derived from an EMBL/GenBank/DDBJ whole genome shotgun (WGS) entry which is preliminary data.</text>
</comment>
<dbReference type="Gene3D" id="3.30.420.40">
    <property type="match status" value="2"/>
</dbReference>
<organism evidence="8 9">
    <name type="scientific">Myceligenerans xiligouense</name>
    <dbReference type="NCBI Taxonomy" id="253184"/>
    <lineage>
        <taxon>Bacteria</taxon>
        <taxon>Bacillati</taxon>
        <taxon>Actinomycetota</taxon>
        <taxon>Actinomycetes</taxon>
        <taxon>Micrococcales</taxon>
        <taxon>Promicromonosporaceae</taxon>
        <taxon>Myceligenerans</taxon>
    </lineage>
</organism>
<evidence type="ECO:0000256" key="5">
    <source>
        <dbReference type="ARBA" id="ARBA00023186"/>
    </source>
</evidence>
<dbReference type="PROSITE" id="PS01036">
    <property type="entry name" value="HSP70_3"/>
    <property type="match status" value="1"/>
</dbReference>
<evidence type="ECO:0000256" key="2">
    <source>
        <dbReference type="ARBA" id="ARBA00022741"/>
    </source>
</evidence>
<keyword evidence="3 6" id="KW-0067">ATP-binding</keyword>
<dbReference type="PRINTS" id="PR00301">
    <property type="entry name" value="HEATSHOCK70"/>
</dbReference>
<sequence>MDTSTTYALGIDLGTTYTSAAVVRDGRAEIATLGSRAAVIPSVVLLRDDDTFLTGETADRRALTEPQRVAREFKRRLGDPTPLLLGGAPYSAEGLTARLLRAVIDEVAAREGGEPSAVCICHPANWGRYKLDLLEQAVRMAGMQQPVTYVSEPEAAAAFYALGRPVAPGGTVGVYDLGGGTFDAAVLRRTETGFTILGRPEGVERLGGIDIDAAVLDHVRRATGGALDDLDPEDAAAVAAVARLREECVSAKEALSSDTDVTIPVILPGLSTEVRLTRAELEAMVRPLLLETVAALRRALTSAGVAPEELDAVLLVGGSSRIPLVAQLVGAELGRPVAVDVNPKHVVALGAAWLALAPGAAAPAVPDRTTTGVAVAAVGAASHAEGLPPAGDPREQPAAVAAGVPGGPSAWQRLPRAAQIAVGAALAVVLGVGAWALVPWPGQELAAAGPDDAGSSDSPTPSGDVTPSASPEPTETEPELPPAQECSEEILANERWVCLTSATVADGELVVEYEAEWAGGVPDEEVGFHVHFYGADETGTDPEAAVMGTQATHAGSYFFDAHEPVVRSVDSVDYVMLGDAPLICGRIAFAKNHKLVSDADGGYDTGNCWPIERT</sequence>
<evidence type="ECO:0000256" key="1">
    <source>
        <dbReference type="ARBA" id="ARBA00007381"/>
    </source>
</evidence>
<evidence type="ECO:0000256" key="7">
    <source>
        <dbReference type="SAM" id="MobiDB-lite"/>
    </source>
</evidence>
<keyword evidence="2 6" id="KW-0547">Nucleotide-binding</keyword>
<dbReference type="Proteomes" id="UP000280501">
    <property type="component" value="Unassembled WGS sequence"/>
</dbReference>
<dbReference type="InterPro" id="IPR018181">
    <property type="entry name" value="Heat_shock_70_CS"/>
</dbReference>
<dbReference type="InterPro" id="IPR043129">
    <property type="entry name" value="ATPase_NBD"/>
</dbReference>
<dbReference type="Pfam" id="PF00012">
    <property type="entry name" value="HSP70"/>
    <property type="match status" value="2"/>
</dbReference>
<proteinExistence type="inferred from homology"/>
<evidence type="ECO:0000256" key="6">
    <source>
        <dbReference type="RuleBase" id="RU003322"/>
    </source>
</evidence>
<dbReference type="GO" id="GO:0005524">
    <property type="term" value="F:ATP binding"/>
    <property type="evidence" value="ECO:0007669"/>
    <property type="project" value="UniProtKB-KW"/>
</dbReference>
<evidence type="ECO:0000313" key="9">
    <source>
        <dbReference type="Proteomes" id="UP000280501"/>
    </source>
</evidence>
<keyword evidence="5" id="KW-0143">Chaperone</keyword>
<dbReference type="GO" id="GO:0140662">
    <property type="term" value="F:ATP-dependent protein folding chaperone"/>
    <property type="evidence" value="ECO:0007669"/>
    <property type="project" value="InterPro"/>
</dbReference>
<dbReference type="AlphaFoldDB" id="A0A3N4YLH6"/>
<keyword evidence="9" id="KW-1185">Reference proteome</keyword>
<dbReference type="PANTHER" id="PTHR19375">
    <property type="entry name" value="HEAT SHOCK PROTEIN 70KDA"/>
    <property type="match status" value="1"/>
</dbReference>
<evidence type="ECO:0000256" key="3">
    <source>
        <dbReference type="ARBA" id="ARBA00022840"/>
    </source>
</evidence>
<dbReference type="RefSeq" id="WP_123814071.1">
    <property type="nucleotide sequence ID" value="NZ_RKQZ01000001.1"/>
</dbReference>
<dbReference type="OrthoDB" id="9766019at2"/>